<dbReference type="AlphaFoldDB" id="A0A381RWH7"/>
<reference evidence="6" key="1">
    <citation type="submission" date="2018-05" db="EMBL/GenBank/DDBJ databases">
        <authorList>
            <person name="Lanie J.A."/>
            <person name="Ng W.-L."/>
            <person name="Kazmierczak K.M."/>
            <person name="Andrzejewski T.M."/>
            <person name="Davidsen T.M."/>
            <person name="Wayne K.J."/>
            <person name="Tettelin H."/>
            <person name="Glass J.I."/>
            <person name="Rusch D."/>
            <person name="Podicherti R."/>
            <person name="Tsui H.-C.T."/>
            <person name="Winkler M.E."/>
        </authorList>
    </citation>
    <scope>NUCLEOTIDE SEQUENCE</scope>
</reference>
<dbReference type="Gene3D" id="2.40.10.340">
    <property type="entry name" value="Rod shape-determining protein MreC, domain 1"/>
    <property type="match status" value="1"/>
</dbReference>
<evidence type="ECO:0000256" key="4">
    <source>
        <dbReference type="ARBA" id="ARBA00032089"/>
    </source>
</evidence>
<evidence type="ECO:0000313" key="6">
    <source>
        <dbReference type="EMBL" id="SUZ96206.1"/>
    </source>
</evidence>
<keyword evidence="3" id="KW-0133">Cell shape</keyword>
<dbReference type="InterPro" id="IPR055342">
    <property type="entry name" value="MreC_beta-barrel_core"/>
</dbReference>
<dbReference type="PANTHER" id="PTHR34138">
    <property type="entry name" value="CELL SHAPE-DETERMINING PROTEIN MREC"/>
    <property type="match status" value="1"/>
</dbReference>
<sequence length="266" mass="29883">MRNLILFIIKNKDHFVFSLALILSFTLLFNNDDDEMSVIRGFATDFVSFLSAPMVKVKSLAIVSEENQYLREKNLQLNLELESILYAADENKKLRQLLDFKRETQLNIIPARIVNKGIQTNLHSLTIDVGSSDGLSPNQAVLTPEGIIGKTIQTGETSSLVQSISDNNFRLSVRIMPSGAVGILRWHNNNMCKIYEVQKNVDINIGDRVITSGFSKIYPPKLPVGTVSGVYDERGSYQKVVNVEIQSDFESIQNVFVVIAHNYDNN</sequence>
<dbReference type="NCBIfam" id="TIGR00219">
    <property type="entry name" value="mreC"/>
    <property type="match status" value="1"/>
</dbReference>
<dbReference type="InterPro" id="IPR042175">
    <property type="entry name" value="Cell/Rod_MreC_2"/>
</dbReference>
<dbReference type="GO" id="GO:0005886">
    <property type="term" value="C:plasma membrane"/>
    <property type="evidence" value="ECO:0007669"/>
    <property type="project" value="TreeGrafter"/>
</dbReference>
<name>A0A381RWH7_9ZZZZ</name>
<dbReference type="EMBL" id="UINC01002393">
    <property type="protein sequence ID" value="SUZ96206.1"/>
    <property type="molecule type" value="Genomic_DNA"/>
</dbReference>
<accession>A0A381RWH7</accession>
<organism evidence="6">
    <name type="scientific">marine metagenome</name>
    <dbReference type="NCBI Taxonomy" id="408172"/>
    <lineage>
        <taxon>unclassified sequences</taxon>
        <taxon>metagenomes</taxon>
        <taxon>ecological metagenomes</taxon>
    </lineage>
</organism>
<evidence type="ECO:0000256" key="3">
    <source>
        <dbReference type="ARBA" id="ARBA00022960"/>
    </source>
</evidence>
<comment type="similarity">
    <text evidence="1">Belongs to the MreC family.</text>
</comment>
<protein>
    <recommendedName>
        <fullName evidence="2">Cell shape-determining protein MreC</fullName>
    </recommendedName>
    <alternativeName>
        <fullName evidence="4">Cell shape protein MreC</fullName>
    </alternativeName>
</protein>
<proteinExistence type="inferred from homology"/>
<gene>
    <name evidence="6" type="ORF">METZ01_LOCUS49060</name>
</gene>
<dbReference type="Gene3D" id="2.40.10.350">
    <property type="entry name" value="Rod shape-determining protein MreC, domain 2"/>
    <property type="match status" value="1"/>
</dbReference>
<evidence type="ECO:0000256" key="2">
    <source>
        <dbReference type="ARBA" id="ARBA00013855"/>
    </source>
</evidence>
<feature type="domain" description="Rod shape-determining protein MreC beta-barrel core" evidence="5">
    <location>
        <begin position="113"/>
        <end position="258"/>
    </location>
</feature>
<dbReference type="Pfam" id="PF04085">
    <property type="entry name" value="MreC"/>
    <property type="match status" value="1"/>
</dbReference>
<evidence type="ECO:0000259" key="5">
    <source>
        <dbReference type="Pfam" id="PF04085"/>
    </source>
</evidence>
<dbReference type="InterPro" id="IPR007221">
    <property type="entry name" value="MreC"/>
</dbReference>
<evidence type="ECO:0000256" key="1">
    <source>
        <dbReference type="ARBA" id="ARBA00009369"/>
    </source>
</evidence>
<dbReference type="PIRSF" id="PIRSF038471">
    <property type="entry name" value="MreC"/>
    <property type="match status" value="1"/>
</dbReference>
<dbReference type="GO" id="GO:0008360">
    <property type="term" value="P:regulation of cell shape"/>
    <property type="evidence" value="ECO:0007669"/>
    <property type="project" value="UniProtKB-KW"/>
</dbReference>
<dbReference type="PANTHER" id="PTHR34138:SF1">
    <property type="entry name" value="CELL SHAPE-DETERMINING PROTEIN MREC"/>
    <property type="match status" value="1"/>
</dbReference>
<dbReference type="InterPro" id="IPR042177">
    <property type="entry name" value="Cell/Rod_1"/>
</dbReference>